<evidence type="ECO:0000313" key="4">
    <source>
        <dbReference type="Proteomes" id="UP001552427"/>
    </source>
</evidence>
<dbReference type="InterPro" id="IPR045777">
    <property type="entry name" value="DUF6203"/>
</dbReference>
<protein>
    <submittedName>
        <fullName evidence="3">DUF6203 family protein</fullName>
    </submittedName>
</protein>
<keyword evidence="2" id="KW-1133">Transmembrane helix</keyword>
<evidence type="ECO:0000256" key="1">
    <source>
        <dbReference type="SAM" id="MobiDB-lite"/>
    </source>
</evidence>
<dbReference type="NCBIfam" id="TIGR01167">
    <property type="entry name" value="LPXTG_anchor"/>
    <property type="match status" value="1"/>
</dbReference>
<accession>A0ABV3H6Y8</accession>
<keyword evidence="2" id="KW-0812">Transmembrane</keyword>
<sequence>MKRFLKVLLARRMAATPIGAALLALGWLLNRRRRKHQSRPGPASRPARSRRRPTHH</sequence>
<keyword evidence="2" id="KW-0472">Membrane</keyword>
<keyword evidence="4" id="KW-1185">Reference proteome</keyword>
<feature type="region of interest" description="Disordered" evidence="1">
    <location>
        <begin position="32"/>
        <end position="56"/>
    </location>
</feature>
<reference evidence="3 4" key="1">
    <citation type="submission" date="2024-06" db="EMBL/GenBank/DDBJ databases">
        <title>The Natural Products Discovery Center: Release of the First 8490 Sequenced Strains for Exploring Actinobacteria Biosynthetic Diversity.</title>
        <authorList>
            <person name="Kalkreuter E."/>
            <person name="Kautsar S.A."/>
            <person name="Yang D."/>
            <person name="Bader C.D."/>
            <person name="Teijaro C.N."/>
            <person name="Fluegel L."/>
            <person name="Davis C.M."/>
            <person name="Simpson J.R."/>
            <person name="Lauterbach L."/>
            <person name="Steele A.D."/>
            <person name="Gui C."/>
            <person name="Meng S."/>
            <person name="Li G."/>
            <person name="Viehrig K."/>
            <person name="Ye F."/>
            <person name="Su P."/>
            <person name="Kiefer A.F."/>
            <person name="Nichols A."/>
            <person name="Cepeda A.J."/>
            <person name="Yan W."/>
            <person name="Fan B."/>
            <person name="Jiang Y."/>
            <person name="Adhikari A."/>
            <person name="Zheng C.-J."/>
            <person name="Schuster L."/>
            <person name="Cowan T.M."/>
            <person name="Smanski M.J."/>
            <person name="Chevrette M.G."/>
            <person name="De Carvalho L.P.S."/>
            <person name="Shen B."/>
        </authorList>
    </citation>
    <scope>NUCLEOTIDE SEQUENCE [LARGE SCALE GENOMIC DNA]</scope>
    <source>
        <strain evidence="3 4">NPDC049574</strain>
    </source>
</reference>
<evidence type="ECO:0000256" key="2">
    <source>
        <dbReference type="SAM" id="Phobius"/>
    </source>
</evidence>
<organism evidence="3 4">
    <name type="scientific">Nonomuraea bangladeshensis</name>
    <dbReference type="NCBI Taxonomy" id="404385"/>
    <lineage>
        <taxon>Bacteria</taxon>
        <taxon>Bacillati</taxon>
        <taxon>Actinomycetota</taxon>
        <taxon>Actinomycetes</taxon>
        <taxon>Streptosporangiales</taxon>
        <taxon>Streptosporangiaceae</taxon>
        <taxon>Nonomuraea</taxon>
    </lineage>
</organism>
<gene>
    <name evidence="3" type="ORF">AB0K40_22485</name>
</gene>
<feature type="transmembrane region" description="Helical" evidence="2">
    <location>
        <begin position="12"/>
        <end position="29"/>
    </location>
</feature>
<dbReference type="RefSeq" id="WP_364452896.1">
    <property type="nucleotide sequence ID" value="NZ_JBFARM010000006.1"/>
</dbReference>
<feature type="compositionally biased region" description="Basic residues" evidence="1">
    <location>
        <begin position="47"/>
        <end position="56"/>
    </location>
</feature>
<comment type="caution">
    <text evidence="3">The sequence shown here is derived from an EMBL/GenBank/DDBJ whole genome shotgun (WGS) entry which is preliminary data.</text>
</comment>
<name>A0ABV3H6Y8_9ACTN</name>
<dbReference type="EMBL" id="JBFARM010000006">
    <property type="protein sequence ID" value="MEV4288292.1"/>
    <property type="molecule type" value="Genomic_DNA"/>
</dbReference>
<dbReference type="Pfam" id="PF19706">
    <property type="entry name" value="DUF6203"/>
    <property type="match status" value="1"/>
</dbReference>
<evidence type="ECO:0000313" key="3">
    <source>
        <dbReference type="EMBL" id="MEV4288292.1"/>
    </source>
</evidence>
<proteinExistence type="predicted"/>
<dbReference type="Proteomes" id="UP001552427">
    <property type="component" value="Unassembled WGS sequence"/>
</dbReference>